<keyword evidence="2" id="KW-1185">Reference proteome</keyword>
<gene>
    <name evidence="1" type="ORF">Pint_21677</name>
</gene>
<evidence type="ECO:0000313" key="2">
    <source>
        <dbReference type="Proteomes" id="UP001163603"/>
    </source>
</evidence>
<proteinExistence type="predicted"/>
<comment type="caution">
    <text evidence="1">The sequence shown here is derived from an EMBL/GenBank/DDBJ whole genome shotgun (WGS) entry which is preliminary data.</text>
</comment>
<dbReference type="Proteomes" id="UP001163603">
    <property type="component" value="Chromosome 13"/>
</dbReference>
<evidence type="ECO:0000313" key="1">
    <source>
        <dbReference type="EMBL" id="KAJ0013353.1"/>
    </source>
</evidence>
<accession>A0ACC0XAP6</accession>
<organism evidence="1 2">
    <name type="scientific">Pistacia integerrima</name>
    <dbReference type="NCBI Taxonomy" id="434235"/>
    <lineage>
        <taxon>Eukaryota</taxon>
        <taxon>Viridiplantae</taxon>
        <taxon>Streptophyta</taxon>
        <taxon>Embryophyta</taxon>
        <taxon>Tracheophyta</taxon>
        <taxon>Spermatophyta</taxon>
        <taxon>Magnoliopsida</taxon>
        <taxon>eudicotyledons</taxon>
        <taxon>Gunneridae</taxon>
        <taxon>Pentapetalae</taxon>
        <taxon>rosids</taxon>
        <taxon>malvids</taxon>
        <taxon>Sapindales</taxon>
        <taxon>Anacardiaceae</taxon>
        <taxon>Pistacia</taxon>
    </lineage>
</organism>
<dbReference type="EMBL" id="CM047748">
    <property type="protein sequence ID" value="KAJ0013353.1"/>
    <property type="molecule type" value="Genomic_DNA"/>
</dbReference>
<name>A0ACC0XAP6_9ROSI</name>
<reference evidence="2" key="1">
    <citation type="journal article" date="2023" name="G3 (Bethesda)">
        <title>Genome assembly and association tests identify interacting loci associated with vigor, precocity, and sex in interspecific pistachio rootstocks.</title>
        <authorList>
            <person name="Palmer W."/>
            <person name="Jacygrad E."/>
            <person name="Sagayaradj S."/>
            <person name="Cavanaugh K."/>
            <person name="Han R."/>
            <person name="Bertier L."/>
            <person name="Beede B."/>
            <person name="Kafkas S."/>
            <person name="Golino D."/>
            <person name="Preece J."/>
            <person name="Michelmore R."/>
        </authorList>
    </citation>
    <scope>NUCLEOTIDE SEQUENCE [LARGE SCALE GENOMIC DNA]</scope>
</reference>
<sequence>MVETILSAVVEVVKCLAAPMGRQFMYLYKYNTNFSNLQKDVEGMKLAKDKVQRKVDAAERNLQKIEETVEKWQKDVDSIIDEAEKLIQAKENNPRCFKGLCPNWITRYKHSKKALKLKENDISQLLDNIWKDLDLAIVGIPSKDDRGGCKLLLTTRVHDVLDRMGSINNFKMVILNEGEAWSLFQKMAVLALLQNLRYGFM</sequence>
<protein>
    <submittedName>
        <fullName evidence="1">Uncharacterized protein</fullName>
    </submittedName>
</protein>